<sequence>MDQAWLEKCKKPDLWQKFVSLYNLHKPKMHWIKGHAGHFENELCDKLAVTAAASPDLEVDHYFESLENNTLF</sequence>
<feature type="domain" description="RNase H type-1" evidence="1">
    <location>
        <begin position="1"/>
        <end position="53"/>
    </location>
</feature>
<dbReference type="SUPFAM" id="SSF53098">
    <property type="entry name" value="Ribonuclease H-like"/>
    <property type="match status" value="1"/>
</dbReference>
<dbReference type="EMBL" id="CP154834">
    <property type="protein sequence ID" value="XAO75209.1"/>
    <property type="molecule type" value="Genomic_DNA"/>
</dbReference>
<proteinExistence type="predicted"/>
<reference evidence="2 3" key="1">
    <citation type="submission" date="2024-04" db="EMBL/GenBank/DDBJ databases">
        <title>Genome sequencing and assembly of rice foliar adapted Chryseobacterium endophyticum OsEnb-ALM-A6.</title>
        <authorList>
            <person name="Kumar S."/>
            <person name="Javed M."/>
            <person name="Chouhan V."/>
            <person name="Charishma K."/>
            <person name="Patel A."/>
            <person name="Kumar M."/>
            <person name="Sahu K.P."/>
            <person name="Kumar A."/>
        </authorList>
    </citation>
    <scope>NUCLEOTIDE SEQUENCE [LARGE SCALE GENOMIC DNA]</scope>
    <source>
        <strain evidence="2 3">OsEnb-ALM-A6</strain>
    </source>
</reference>
<name>A0AAU6WRM8_9FLAO</name>
<protein>
    <submittedName>
        <fullName evidence="2">RNase H family protein</fullName>
    </submittedName>
</protein>
<dbReference type="Pfam" id="PF00075">
    <property type="entry name" value="RNase_H"/>
    <property type="match status" value="1"/>
</dbReference>
<dbReference type="InterPro" id="IPR036397">
    <property type="entry name" value="RNaseH_sf"/>
</dbReference>
<evidence type="ECO:0000313" key="2">
    <source>
        <dbReference type="EMBL" id="XAO75209.1"/>
    </source>
</evidence>
<dbReference type="InterPro" id="IPR002156">
    <property type="entry name" value="RNaseH_domain"/>
</dbReference>
<evidence type="ECO:0000313" key="3">
    <source>
        <dbReference type="Proteomes" id="UP001463665"/>
    </source>
</evidence>
<dbReference type="AlphaFoldDB" id="A0AAU6WRM8"/>
<dbReference type="RefSeq" id="WP_345767015.1">
    <property type="nucleotide sequence ID" value="NZ_CP154834.1"/>
</dbReference>
<dbReference type="InterPro" id="IPR012337">
    <property type="entry name" value="RNaseH-like_sf"/>
</dbReference>
<dbReference type="GO" id="GO:0004523">
    <property type="term" value="F:RNA-DNA hybrid ribonuclease activity"/>
    <property type="evidence" value="ECO:0007669"/>
    <property type="project" value="InterPro"/>
</dbReference>
<dbReference type="PROSITE" id="PS50879">
    <property type="entry name" value="RNASE_H_1"/>
    <property type="match status" value="1"/>
</dbReference>
<dbReference type="Proteomes" id="UP001463665">
    <property type="component" value="Chromosome"/>
</dbReference>
<evidence type="ECO:0000259" key="1">
    <source>
        <dbReference type="PROSITE" id="PS50879"/>
    </source>
</evidence>
<dbReference type="GO" id="GO:0003676">
    <property type="term" value="F:nucleic acid binding"/>
    <property type="evidence" value="ECO:0007669"/>
    <property type="project" value="InterPro"/>
</dbReference>
<keyword evidence="3" id="KW-1185">Reference proteome</keyword>
<dbReference type="Gene3D" id="3.30.420.10">
    <property type="entry name" value="Ribonuclease H-like superfamily/Ribonuclease H"/>
    <property type="match status" value="1"/>
</dbReference>
<organism evidence="2 3">
    <name type="scientific">Chryseobacterium endophyticum</name>
    <dbReference type="NCBI Taxonomy" id="1854762"/>
    <lineage>
        <taxon>Bacteria</taxon>
        <taxon>Pseudomonadati</taxon>
        <taxon>Bacteroidota</taxon>
        <taxon>Flavobacteriia</taxon>
        <taxon>Flavobacteriales</taxon>
        <taxon>Weeksellaceae</taxon>
        <taxon>Chryseobacterium group</taxon>
        <taxon>Chryseobacterium</taxon>
    </lineage>
</organism>
<accession>A0AAU6WRM8</accession>
<gene>
    <name evidence="2" type="ORF">AAFP95_04365</name>
</gene>